<dbReference type="RefSeq" id="WP_284280012.1">
    <property type="nucleotide sequence ID" value="NZ_BSOJ01000006.1"/>
</dbReference>
<gene>
    <name evidence="2" type="ORF">GCM10007875_07080</name>
</gene>
<feature type="transmembrane region" description="Helical" evidence="1">
    <location>
        <begin position="12"/>
        <end position="34"/>
    </location>
</feature>
<dbReference type="Proteomes" id="UP001156664">
    <property type="component" value="Unassembled WGS sequence"/>
</dbReference>
<keyword evidence="1" id="KW-1133">Transmembrane helix</keyword>
<proteinExistence type="predicted"/>
<evidence type="ECO:0000313" key="2">
    <source>
        <dbReference type="EMBL" id="GLR25620.1"/>
    </source>
</evidence>
<evidence type="ECO:0000256" key="1">
    <source>
        <dbReference type="SAM" id="Phobius"/>
    </source>
</evidence>
<organism evidence="2 3">
    <name type="scientific">Limnobacter litoralis</name>
    <dbReference type="NCBI Taxonomy" id="481366"/>
    <lineage>
        <taxon>Bacteria</taxon>
        <taxon>Pseudomonadati</taxon>
        <taxon>Pseudomonadota</taxon>
        <taxon>Betaproteobacteria</taxon>
        <taxon>Burkholderiales</taxon>
        <taxon>Burkholderiaceae</taxon>
        <taxon>Limnobacter</taxon>
    </lineage>
</organism>
<comment type="caution">
    <text evidence="2">The sequence shown here is derived from an EMBL/GenBank/DDBJ whole genome shotgun (WGS) entry which is preliminary data.</text>
</comment>
<dbReference type="EMBL" id="BSOJ01000006">
    <property type="protein sequence ID" value="GLR25620.1"/>
    <property type="molecule type" value="Genomic_DNA"/>
</dbReference>
<sequence length="142" mass="15742">MNPSEFQTNALLGTACFNILISLVLAWVSAFVIYGKVEWLKRRIAAPRQLIRAHIDFLMMTFLLGFAHYIIQGVDLSIPDWVIVLFCVGAVYNPTGFIVLAFAPQKANPQSTFEKVLLHAGFIPVTLGAAWVAVAFLISRFA</sequence>
<accession>A0ABQ5YQI6</accession>
<feature type="transmembrane region" description="Helical" evidence="1">
    <location>
        <begin position="116"/>
        <end position="138"/>
    </location>
</feature>
<reference evidence="3" key="1">
    <citation type="journal article" date="2019" name="Int. J. Syst. Evol. Microbiol.">
        <title>The Global Catalogue of Microorganisms (GCM) 10K type strain sequencing project: providing services to taxonomists for standard genome sequencing and annotation.</title>
        <authorList>
            <consortium name="The Broad Institute Genomics Platform"/>
            <consortium name="The Broad Institute Genome Sequencing Center for Infectious Disease"/>
            <person name="Wu L."/>
            <person name="Ma J."/>
        </authorList>
    </citation>
    <scope>NUCLEOTIDE SEQUENCE [LARGE SCALE GENOMIC DNA]</scope>
    <source>
        <strain evidence="3">NBRC 105857</strain>
    </source>
</reference>
<keyword evidence="1" id="KW-0472">Membrane</keyword>
<feature type="transmembrane region" description="Helical" evidence="1">
    <location>
        <begin position="83"/>
        <end position="104"/>
    </location>
</feature>
<protein>
    <submittedName>
        <fullName evidence="2">Uncharacterized protein</fullName>
    </submittedName>
</protein>
<keyword evidence="1" id="KW-0812">Transmembrane</keyword>
<evidence type="ECO:0000313" key="3">
    <source>
        <dbReference type="Proteomes" id="UP001156664"/>
    </source>
</evidence>
<keyword evidence="3" id="KW-1185">Reference proteome</keyword>
<name>A0ABQ5YQI6_9BURK</name>
<feature type="transmembrane region" description="Helical" evidence="1">
    <location>
        <begin position="55"/>
        <end position="71"/>
    </location>
</feature>